<organism evidence="4 5">
    <name type="scientific">Candidatus Wildermuthbacteria bacterium RIFCSPHIGHO2_02_FULL_47_12</name>
    <dbReference type="NCBI Taxonomy" id="1802451"/>
    <lineage>
        <taxon>Bacteria</taxon>
        <taxon>Candidatus Wildermuthiibacteriota</taxon>
    </lineage>
</organism>
<protein>
    <recommendedName>
        <fullName evidence="3">Carbohydrate kinase PfkB domain-containing protein</fullName>
    </recommendedName>
</protein>
<dbReference type="PANTHER" id="PTHR10584">
    <property type="entry name" value="SUGAR KINASE"/>
    <property type="match status" value="1"/>
</dbReference>
<keyword evidence="2" id="KW-0418">Kinase</keyword>
<dbReference type="AlphaFoldDB" id="A0A1G2R4F8"/>
<accession>A0A1G2R4F8</accession>
<dbReference type="GO" id="GO:0016301">
    <property type="term" value="F:kinase activity"/>
    <property type="evidence" value="ECO:0007669"/>
    <property type="project" value="UniProtKB-KW"/>
</dbReference>
<evidence type="ECO:0000259" key="3">
    <source>
        <dbReference type="Pfam" id="PF00294"/>
    </source>
</evidence>
<dbReference type="STRING" id="1802451.A3C82_01745"/>
<dbReference type="PANTHER" id="PTHR10584:SF157">
    <property type="entry name" value="SULFOFRUCTOSE KINASE"/>
    <property type="match status" value="1"/>
</dbReference>
<dbReference type="Pfam" id="PF00294">
    <property type="entry name" value="PfkB"/>
    <property type="match status" value="1"/>
</dbReference>
<evidence type="ECO:0000256" key="1">
    <source>
        <dbReference type="ARBA" id="ARBA00022679"/>
    </source>
</evidence>
<evidence type="ECO:0000313" key="4">
    <source>
        <dbReference type="EMBL" id="OHA67740.1"/>
    </source>
</evidence>
<feature type="domain" description="Carbohydrate kinase PfkB" evidence="3">
    <location>
        <begin position="57"/>
        <end position="306"/>
    </location>
</feature>
<evidence type="ECO:0000256" key="2">
    <source>
        <dbReference type="ARBA" id="ARBA00022777"/>
    </source>
</evidence>
<proteinExistence type="predicted"/>
<name>A0A1G2R4F8_9BACT</name>
<gene>
    <name evidence="4" type="ORF">A3C82_01745</name>
</gene>
<keyword evidence="1" id="KW-0808">Transferase</keyword>
<dbReference type="Proteomes" id="UP000176901">
    <property type="component" value="Unassembled WGS sequence"/>
</dbReference>
<dbReference type="GO" id="GO:0005829">
    <property type="term" value="C:cytosol"/>
    <property type="evidence" value="ECO:0007669"/>
    <property type="project" value="TreeGrafter"/>
</dbReference>
<dbReference type="InterPro" id="IPR011611">
    <property type="entry name" value="PfkB_dom"/>
</dbReference>
<dbReference type="InterPro" id="IPR029056">
    <property type="entry name" value="Ribokinase-like"/>
</dbReference>
<evidence type="ECO:0000313" key="5">
    <source>
        <dbReference type="Proteomes" id="UP000176901"/>
    </source>
</evidence>
<dbReference type="EMBL" id="MHTW01000006">
    <property type="protein sequence ID" value="OHA67740.1"/>
    <property type="molecule type" value="Genomic_DNA"/>
</dbReference>
<dbReference type="SUPFAM" id="SSF53613">
    <property type="entry name" value="Ribokinase-like"/>
    <property type="match status" value="1"/>
</dbReference>
<reference evidence="4 5" key="1">
    <citation type="journal article" date="2016" name="Nat. Commun.">
        <title>Thousands of microbial genomes shed light on interconnected biogeochemical processes in an aquifer system.</title>
        <authorList>
            <person name="Anantharaman K."/>
            <person name="Brown C.T."/>
            <person name="Hug L.A."/>
            <person name="Sharon I."/>
            <person name="Castelle C.J."/>
            <person name="Probst A.J."/>
            <person name="Thomas B.C."/>
            <person name="Singh A."/>
            <person name="Wilkins M.J."/>
            <person name="Karaoz U."/>
            <person name="Brodie E.L."/>
            <person name="Williams K.H."/>
            <person name="Hubbard S.S."/>
            <person name="Banfield J.F."/>
        </authorList>
    </citation>
    <scope>NUCLEOTIDE SEQUENCE [LARGE SCALE GENOMIC DNA]</scope>
</reference>
<comment type="caution">
    <text evidence="4">The sequence shown here is derived from an EMBL/GenBank/DDBJ whole genome shotgun (WGS) entry which is preliminary data.</text>
</comment>
<sequence>MVKPKFDLISVGDTQYDVFLELEEETKLLKDPESGVEYLGVIFGEKIPAKSYTPVAAVGNSANVAIGASRLGLKTAFYTHLAKDNIGKEEIEVLKQEKVSTDYVVWDSKRGSNFSAVLNYKGERTIVVHHEHRDYGLPKLAPAKWLYYSSLAPGHEKLHIQIPEYVKQYGVKLGFNPGSHQLKEGLEVLSPILKVTTVFLVNKDEARELLKNSDEIRELLQALKSKGPQIVVITDDGKGSYCFDGTTFYHLDIFHVPVIEMTGAGDAYSTGFVCALALGFDIKEAMRWGAMNGASVIQKIGAREGLLTRKTMETLLEQNESFQPVAF</sequence>
<dbReference type="Gene3D" id="3.40.1190.20">
    <property type="match status" value="1"/>
</dbReference>